<dbReference type="NCBIfam" id="TIGR00608">
    <property type="entry name" value="radc"/>
    <property type="match status" value="1"/>
</dbReference>
<dbReference type="InterPro" id="IPR010994">
    <property type="entry name" value="RuvA_2-like"/>
</dbReference>
<sequence length="284" mass="30569">MPDASSLQEVPPTPFDALDDSDAPPVQPPRTTVPHHTSRPAKRNAAAPSTPAPAHRPLAQAAHDPTGHRARLRQRLLHGGDDALADHELLEYLLMLAIPRRDTKPVARTLLARYGSLAAALNADVDALAGHPGMGDTSAAALRIVAVTARRLARTMATEAPVLSSWSALIAYLTIDMAHLTVERVRVLYLDTKFRLIRDEHVCDGSLDEAAIHPREVLRRALDVGAASLIIVHNHPSGSPEPSKADIQVTVRIAEAARLLNIAVHDHVIIGKEGHVSLRSRGLV</sequence>
<dbReference type="Gene3D" id="1.10.150.20">
    <property type="entry name" value="5' to 3' exonuclease, C-terminal subdomain"/>
    <property type="match status" value="1"/>
</dbReference>
<evidence type="ECO:0000313" key="9">
    <source>
        <dbReference type="EMBL" id="NBC35897.1"/>
    </source>
</evidence>
<feature type="domain" description="MPN" evidence="8">
    <location>
        <begin position="162"/>
        <end position="284"/>
    </location>
</feature>
<dbReference type="PROSITE" id="PS50249">
    <property type="entry name" value="MPN"/>
    <property type="match status" value="1"/>
</dbReference>
<dbReference type="Pfam" id="PF20582">
    <property type="entry name" value="UPF0758_N"/>
    <property type="match status" value="1"/>
</dbReference>
<feature type="region of interest" description="Disordered" evidence="7">
    <location>
        <begin position="1"/>
        <end position="69"/>
    </location>
</feature>
<evidence type="ECO:0000256" key="2">
    <source>
        <dbReference type="ARBA" id="ARBA00022723"/>
    </source>
</evidence>
<keyword evidence="1" id="KW-0645">Protease</keyword>
<dbReference type="PANTHER" id="PTHR30471:SF3">
    <property type="entry name" value="UPF0758 PROTEIN YEES-RELATED"/>
    <property type="match status" value="1"/>
</dbReference>
<dbReference type="InterPro" id="IPR046778">
    <property type="entry name" value="UPF0758_N"/>
</dbReference>
<evidence type="ECO:0000256" key="3">
    <source>
        <dbReference type="ARBA" id="ARBA00022801"/>
    </source>
</evidence>
<evidence type="ECO:0000256" key="1">
    <source>
        <dbReference type="ARBA" id="ARBA00022670"/>
    </source>
</evidence>
<evidence type="ECO:0000256" key="6">
    <source>
        <dbReference type="RuleBase" id="RU003797"/>
    </source>
</evidence>
<keyword evidence="4" id="KW-0862">Zinc</keyword>
<dbReference type="Gene3D" id="3.40.140.10">
    <property type="entry name" value="Cytidine Deaminase, domain 2"/>
    <property type="match status" value="1"/>
</dbReference>
<organism evidence="9 10">
    <name type="scientific">Novosphingobium ovatum</name>
    <dbReference type="NCBI Taxonomy" id="1908523"/>
    <lineage>
        <taxon>Bacteria</taxon>
        <taxon>Pseudomonadati</taxon>
        <taxon>Pseudomonadota</taxon>
        <taxon>Alphaproteobacteria</taxon>
        <taxon>Sphingomonadales</taxon>
        <taxon>Sphingomonadaceae</taxon>
        <taxon>Novosphingobium</taxon>
    </lineage>
</organism>
<dbReference type="CDD" id="cd08071">
    <property type="entry name" value="MPN_DUF2466"/>
    <property type="match status" value="1"/>
</dbReference>
<dbReference type="RefSeq" id="WP_161717187.1">
    <property type="nucleotide sequence ID" value="NZ_JAAAPO010000002.1"/>
</dbReference>
<name>A0ABW9XBL3_9SPHN</name>
<dbReference type="SUPFAM" id="SSF47781">
    <property type="entry name" value="RuvA domain 2-like"/>
    <property type="match status" value="1"/>
</dbReference>
<evidence type="ECO:0000256" key="4">
    <source>
        <dbReference type="ARBA" id="ARBA00022833"/>
    </source>
</evidence>
<dbReference type="InterPro" id="IPR020891">
    <property type="entry name" value="UPF0758_CS"/>
</dbReference>
<dbReference type="Pfam" id="PF04002">
    <property type="entry name" value="RadC"/>
    <property type="match status" value="1"/>
</dbReference>
<comment type="caution">
    <text evidence="9">The sequence shown here is derived from an EMBL/GenBank/DDBJ whole genome shotgun (WGS) entry which is preliminary data.</text>
</comment>
<evidence type="ECO:0000256" key="7">
    <source>
        <dbReference type="SAM" id="MobiDB-lite"/>
    </source>
</evidence>
<comment type="similarity">
    <text evidence="6">Belongs to the UPF0758 family.</text>
</comment>
<gene>
    <name evidence="9" type="primary">radC</name>
    <name evidence="9" type="ORF">GTZ99_04925</name>
</gene>
<dbReference type="EMBL" id="JAAAPO010000002">
    <property type="protein sequence ID" value="NBC35897.1"/>
    <property type="molecule type" value="Genomic_DNA"/>
</dbReference>
<evidence type="ECO:0000313" key="10">
    <source>
        <dbReference type="Proteomes" id="UP000753724"/>
    </source>
</evidence>
<dbReference type="SUPFAM" id="SSF102712">
    <property type="entry name" value="JAB1/MPN domain"/>
    <property type="match status" value="1"/>
</dbReference>
<keyword evidence="5" id="KW-0482">Metalloprotease</keyword>
<evidence type="ECO:0000256" key="5">
    <source>
        <dbReference type="ARBA" id="ARBA00023049"/>
    </source>
</evidence>
<dbReference type="InterPro" id="IPR001405">
    <property type="entry name" value="UPF0758"/>
</dbReference>
<protein>
    <submittedName>
        <fullName evidence="9">DNA repair protein RadC</fullName>
    </submittedName>
</protein>
<keyword evidence="3" id="KW-0378">Hydrolase</keyword>
<keyword evidence="10" id="KW-1185">Reference proteome</keyword>
<dbReference type="InterPro" id="IPR037518">
    <property type="entry name" value="MPN"/>
</dbReference>
<keyword evidence="2" id="KW-0479">Metal-binding</keyword>
<reference evidence="10" key="1">
    <citation type="submission" date="2020-01" db="EMBL/GenBank/DDBJ databases">
        <title>Sphingomonas sp. strain CSW-10.</title>
        <authorList>
            <person name="Chen W.-M."/>
        </authorList>
    </citation>
    <scope>NUCLEOTIDE SEQUENCE [LARGE SCALE GENOMIC DNA]</scope>
    <source>
        <strain evidence="10">FSY-8</strain>
    </source>
</reference>
<accession>A0ABW9XBL3</accession>
<dbReference type="PANTHER" id="PTHR30471">
    <property type="entry name" value="DNA REPAIR PROTEIN RADC"/>
    <property type="match status" value="1"/>
</dbReference>
<dbReference type="NCBIfam" id="NF000642">
    <property type="entry name" value="PRK00024.1"/>
    <property type="match status" value="1"/>
</dbReference>
<proteinExistence type="inferred from homology"/>
<dbReference type="PROSITE" id="PS01302">
    <property type="entry name" value="UPF0758"/>
    <property type="match status" value="1"/>
</dbReference>
<dbReference type="Proteomes" id="UP000753724">
    <property type="component" value="Unassembled WGS sequence"/>
</dbReference>
<evidence type="ECO:0000259" key="8">
    <source>
        <dbReference type="PROSITE" id="PS50249"/>
    </source>
</evidence>
<dbReference type="InterPro" id="IPR025657">
    <property type="entry name" value="RadC_JAB"/>
</dbReference>